<dbReference type="PROSITE" id="PS51670">
    <property type="entry name" value="SHKT"/>
    <property type="match status" value="1"/>
</dbReference>
<dbReference type="AlphaFoldDB" id="A0AA39IND6"/>
<evidence type="ECO:0000313" key="3">
    <source>
        <dbReference type="EMBL" id="KAK0427510.1"/>
    </source>
</evidence>
<name>A0AA39IND6_9BILA</name>
<accession>A0AA39IND6</accession>
<dbReference type="Gene3D" id="1.10.10.1870">
    <property type="entry name" value="ShTK domain-like"/>
    <property type="match status" value="1"/>
</dbReference>
<reference evidence="3" key="1">
    <citation type="submission" date="2023-06" db="EMBL/GenBank/DDBJ databases">
        <title>Genomic analysis of the entomopathogenic nematode Steinernema hermaphroditum.</title>
        <authorList>
            <person name="Schwarz E.M."/>
            <person name="Heppert J.K."/>
            <person name="Baniya A."/>
            <person name="Schwartz H.T."/>
            <person name="Tan C.-H."/>
            <person name="Antoshechkin I."/>
            <person name="Sternberg P.W."/>
            <person name="Goodrich-Blair H."/>
            <person name="Dillman A.R."/>
        </authorList>
    </citation>
    <scope>NUCLEOTIDE SEQUENCE</scope>
    <source>
        <strain evidence="3">PS9179</strain>
        <tissue evidence="3">Whole animal</tissue>
    </source>
</reference>
<dbReference type="InterPro" id="IPR003582">
    <property type="entry name" value="ShKT_dom"/>
</dbReference>
<dbReference type="EMBL" id="JAUCMV010000001">
    <property type="protein sequence ID" value="KAK0427510.1"/>
    <property type="molecule type" value="Genomic_DNA"/>
</dbReference>
<organism evidence="3 4">
    <name type="scientific">Steinernema hermaphroditum</name>
    <dbReference type="NCBI Taxonomy" id="289476"/>
    <lineage>
        <taxon>Eukaryota</taxon>
        <taxon>Metazoa</taxon>
        <taxon>Ecdysozoa</taxon>
        <taxon>Nematoda</taxon>
        <taxon>Chromadorea</taxon>
        <taxon>Rhabditida</taxon>
        <taxon>Tylenchina</taxon>
        <taxon>Panagrolaimomorpha</taxon>
        <taxon>Strongyloidoidea</taxon>
        <taxon>Steinernematidae</taxon>
        <taxon>Steinernema</taxon>
    </lineage>
</organism>
<dbReference type="Pfam" id="PF01549">
    <property type="entry name" value="ShK"/>
    <property type="match status" value="1"/>
</dbReference>
<sequence length="159" mass="17398">MARNVIYSTQNREVQKMKVHKMMESVGGDGQKKDEEKDFLLDSFQLSVYTNKATSILKRSPTGQIITSSHPIMFHKVLLLVLLLAVAANAQFPCVVGECPPGKVCNAATDNCEDAAGTGAGSADTCKDNLPWCERNKGRCNGQFKDFLKQQCAKTCGYC</sequence>
<evidence type="ECO:0000313" key="4">
    <source>
        <dbReference type="Proteomes" id="UP001175271"/>
    </source>
</evidence>
<evidence type="ECO:0000256" key="1">
    <source>
        <dbReference type="PROSITE-ProRule" id="PRU01005"/>
    </source>
</evidence>
<keyword evidence="4" id="KW-1185">Reference proteome</keyword>
<comment type="caution">
    <text evidence="3">The sequence shown here is derived from an EMBL/GenBank/DDBJ whole genome shotgun (WGS) entry which is preliminary data.</text>
</comment>
<gene>
    <name evidence="3" type="ORF">QR680_010266</name>
</gene>
<feature type="domain" description="ShKT" evidence="2">
    <location>
        <begin position="126"/>
        <end position="159"/>
    </location>
</feature>
<protein>
    <recommendedName>
        <fullName evidence="2">ShKT domain-containing protein</fullName>
    </recommendedName>
</protein>
<dbReference type="Proteomes" id="UP001175271">
    <property type="component" value="Unassembled WGS sequence"/>
</dbReference>
<comment type="caution">
    <text evidence="1">Lacks conserved residue(s) required for the propagation of feature annotation.</text>
</comment>
<evidence type="ECO:0000259" key="2">
    <source>
        <dbReference type="PROSITE" id="PS51670"/>
    </source>
</evidence>
<proteinExistence type="predicted"/>